<dbReference type="RefSeq" id="WP_186014286.1">
    <property type="nucleotide sequence ID" value="NZ_CADEPW010000008.1"/>
</dbReference>
<sequence>MTSVPESIPSEQDVQAYADGRLAADREHSVSAYLARRPAEARRVAFYARVNAQLRNHFPDDGLAAAVLPLSAAPAALSVPPAQSTPALAAVPASRRRASRFGYRLAAAALLALLAAAILPRLLRVPDHRLDTAAYAMLLALPGIDPAMGRAAPSSGAAPAGGAANAPNAANASTPAASQAPARPANPQRPAAASLAAGALAGSSLLLASRPAPRDAAPDLGAVGFHLAGARRLDIWPFASANAYVYRNAAGEPAVLVAHGTPEGGGHWQARRIGGVRLLEWTSRAGQHIVIAGDAGTRGLMRAADLLAGD</sequence>
<feature type="transmembrane region" description="Helical" evidence="2">
    <location>
        <begin position="105"/>
        <end position="123"/>
    </location>
</feature>
<dbReference type="Proteomes" id="UP001059745">
    <property type="component" value="Chromosome 1"/>
</dbReference>
<keyword evidence="2" id="KW-0472">Membrane</keyword>
<keyword evidence="2" id="KW-1133">Transmembrane helix</keyword>
<dbReference type="EMBL" id="CP104214">
    <property type="protein sequence ID" value="UWX68577.1"/>
    <property type="molecule type" value="Genomic_DNA"/>
</dbReference>
<evidence type="ECO:0000313" key="4">
    <source>
        <dbReference type="Proteomes" id="UP001059745"/>
    </source>
</evidence>
<evidence type="ECO:0000256" key="2">
    <source>
        <dbReference type="SAM" id="Phobius"/>
    </source>
</evidence>
<protein>
    <recommendedName>
        <fullName evidence="5">Transmembrane anti-sigma factor</fullName>
    </recommendedName>
</protein>
<evidence type="ECO:0000256" key="1">
    <source>
        <dbReference type="SAM" id="MobiDB-lite"/>
    </source>
</evidence>
<gene>
    <name evidence="3" type="ORF">NYZ96_09975</name>
</gene>
<feature type="region of interest" description="Disordered" evidence="1">
    <location>
        <begin position="151"/>
        <end position="193"/>
    </location>
</feature>
<evidence type="ECO:0000313" key="3">
    <source>
        <dbReference type="EMBL" id="UWX68577.1"/>
    </source>
</evidence>
<keyword evidence="2" id="KW-0812">Transmembrane</keyword>
<proteinExistence type="predicted"/>
<reference evidence="3" key="1">
    <citation type="submission" date="2022-09" db="EMBL/GenBank/DDBJ databases">
        <title>Genomic of Burkholderia gladioli.</title>
        <authorList>
            <person name="Wu H."/>
        </authorList>
    </citation>
    <scope>NUCLEOTIDE SEQUENCE</scope>
    <source>
        <strain evidence="3">ZN-S4</strain>
    </source>
</reference>
<organism evidence="3 4">
    <name type="scientific">Burkholderia gladioli</name>
    <name type="common">Pseudomonas marginata</name>
    <name type="synonym">Phytomonas marginata</name>
    <dbReference type="NCBI Taxonomy" id="28095"/>
    <lineage>
        <taxon>Bacteria</taxon>
        <taxon>Pseudomonadati</taxon>
        <taxon>Pseudomonadota</taxon>
        <taxon>Betaproteobacteria</taxon>
        <taxon>Burkholderiales</taxon>
        <taxon>Burkholderiaceae</taxon>
        <taxon>Burkholderia</taxon>
    </lineage>
</organism>
<dbReference type="AlphaFoldDB" id="A0AB38TLB4"/>
<name>A0AB38TLB4_BURGA</name>
<evidence type="ECO:0008006" key="5">
    <source>
        <dbReference type="Google" id="ProtNLM"/>
    </source>
</evidence>
<accession>A0AB38TLB4</accession>